<evidence type="ECO:0000313" key="5">
    <source>
        <dbReference type="EMBL" id="MBF4475958.1"/>
    </source>
</evidence>
<protein>
    <submittedName>
        <fullName evidence="3">HEPN domain-containing protein</fullName>
    </submittedName>
</protein>
<evidence type="ECO:0000313" key="7">
    <source>
        <dbReference type="Proteomes" id="UP000062768"/>
    </source>
</evidence>
<accession>A0A089ZB12</accession>
<sequence>MLDNLEKEGYIKKLSPDFRRVQNSLSLARRDVDTARRILDESDYDWAFNISYNSMLQSIRALMFNRGYRPSSKNSHIAVVKFTEIVLGKDYSICLDRIRRKRHRAVYDLTGTISKSEAHHVVKMAVKLLNKVENELESN</sequence>
<dbReference type="OrthoDB" id="67867at2157"/>
<reference evidence="4" key="2">
    <citation type="submission" date="2014-09" db="EMBL/GenBank/DDBJ databases">
        <authorList>
            <person name="Bishop-Lilly K.A."/>
            <person name="Broomall S.M."/>
            <person name="Chain P.S."/>
            <person name="Chertkov O."/>
            <person name="Coyne S.R."/>
            <person name="Daligault H.E."/>
            <person name="Davenport K.W."/>
            <person name="Erkkila T."/>
            <person name="Frey K.G."/>
            <person name="Gibbons H.S."/>
            <person name="Gu W."/>
            <person name="Jaissle J."/>
            <person name="Johnson S.L."/>
            <person name="Koroleva G.I."/>
            <person name="Ladner J.T."/>
            <person name="Lo C.-C."/>
            <person name="Minogue T.D."/>
            <person name="Munk C."/>
            <person name="Palacios G.F."/>
            <person name="Redden C.L."/>
            <person name="Rosenzweig C.N."/>
            <person name="Scholz M.B."/>
            <person name="Teshima H."/>
            <person name="Xu Y."/>
        </authorList>
    </citation>
    <scope>NUCLEOTIDE SEQUENCE</scope>
    <source>
        <strain evidence="4">Mb9</strain>
    </source>
</reference>
<dbReference type="PANTHER" id="PTHR36565:SF1">
    <property type="entry name" value="UPF0332 PROTEIN TM_1000"/>
    <property type="match status" value="1"/>
</dbReference>
<dbReference type="Pfam" id="PF05168">
    <property type="entry name" value="HEPN"/>
    <property type="match status" value="1"/>
</dbReference>
<organism evidence="3 6">
    <name type="scientific">Methanobacterium formicicum</name>
    <dbReference type="NCBI Taxonomy" id="2162"/>
    <lineage>
        <taxon>Archaea</taxon>
        <taxon>Methanobacteriati</taxon>
        <taxon>Methanobacteriota</taxon>
        <taxon>Methanomada group</taxon>
        <taxon>Methanobacteria</taxon>
        <taxon>Methanobacteriales</taxon>
        <taxon>Methanobacteriaceae</taxon>
        <taxon>Methanobacterium</taxon>
    </lineage>
</organism>
<dbReference type="PATRIC" id="fig|2162.10.peg.1233"/>
<evidence type="ECO:0000313" key="6">
    <source>
        <dbReference type="Proteomes" id="UP000029661"/>
    </source>
</evidence>
<dbReference type="Proteomes" id="UP000062768">
    <property type="component" value="Chromosome I"/>
</dbReference>
<dbReference type="GeneID" id="26739428"/>
<dbReference type="STRING" id="2162.BRM9_1160"/>
<dbReference type="RefSeq" id="WP_048085116.1">
    <property type="nucleotide sequence ID" value="NZ_CP006933.1"/>
</dbReference>
<dbReference type="Gene3D" id="1.20.120.330">
    <property type="entry name" value="Nucleotidyltransferases domain 2"/>
    <property type="match status" value="1"/>
</dbReference>
<dbReference type="Proteomes" id="UP000029661">
    <property type="component" value="Chromosome"/>
</dbReference>
<dbReference type="InterPro" id="IPR007842">
    <property type="entry name" value="HEPN_dom"/>
</dbReference>
<comment type="similarity">
    <text evidence="1">Belongs to the UPF0332 family.</text>
</comment>
<dbReference type="EMBL" id="LN734822">
    <property type="protein sequence ID" value="CEL24816.1"/>
    <property type="molecule type" value="Genomic_DNA"/>
</dbReference>
<dbReference type="AlphaFoldDB" id="A0A089ZB12"/>
<dbReference type="Proteomes" id="UP000606900">
    <property type="component" value="Unassembled WGS sequence"/>
</dbReference>
<name>A0A089ZB12_METFO</name>
<feature type="domain" description="HEPN" evidence="2">
    <location>
        <begin position="24"/>
        <end position="134"/>
    </location>
</feature>
<dbReference type="InterPro" id="IPR052226">
    <property type="entry name" value="UPF0332_toxin"/>
</dbReference>
<evidence type="ECO:0000313" key="3">
    <source>
        <dbReference type="EMBL" id="AIS31976.1"/>
    </source>
</evidence>
<dbReference type="EMBL" id="JADIIL010000038">
    <property type="protein sequence ID" value="MBF4475958.1"/>
    <property type="molecule type" value="Genomic_DNA"/>
</dbReference>
<evidence type="ECO:0000313" key="4">
    <source>
        <dbReference type="EMBL" id="CEL24816.1"/>
    </source>
</evidence>
<gene>
    <name evidence="3" type="ORF">BRM9_1160</name>
    <name evidence="5" type="ORF">ISP06_10905</name>
    <name evidence="4" type="ORF">MB9_1178</name>
</gene>
<reference evidence="5" key="3">
    <citation type="submission" date="2020-10" db="EMBL/GenBank/DDBJ databases">
        <title>Dehalococcoides mccartyi of a TCE/Cr reducing biochatode.</title>
        <authorList>
            <person name="Matturro B."/>
        </authorList>
    </citation>
    <scope>NUCLEOTIDE SEQUENCE</scope>
    <source>
        <strain evidence="5">Bin2</strain>
    </source>
</reference>
<evidence type="ECO:0000259" key="2">
    <source>
        <dbReference type="Pfam" id="PF05168"/>
    </source>
</evidence>
<dbReference type="EMBL" id="CP006933">
    <property type="protein sequence ID" value="AIS31976.1"/>
    <property type="molecule type" value="Genomic_DNA"/>
</dbReference>
<reference evidence="3" key="1">
    <citation type="submission" date="2013-12" db="EMBL/GenBank/DDBJ databases">
        <title>The complete genome sequence of Methanobacterium sp. BRM9.</title>
        <authorList>
            <consortium name="Pastoral Greenhouse Gas Research Consortium"/>
            <person name="Kelly W.J."/>
            <person name="Leahy S.C."/>
            <person name="Perry R."/>
            <person name="Li D."/>
            <person name="Altermann E."/>
            <person name="Lambie S.C."/>
            <person name="Attwood G.T."/>
        </authorList>
    </citation>
    <scope>NUCLEOTIDE SEQUENCE [LARGE SCALE GENOMIC DNA]</scope>
    <source>
        <strain evidence="3">BRM9</strain>
    </source>
</reference>
<evidence type="ECO:0000256" key="1">
    <source>
        <dbReference type="ARBA" id="ARBA00038248"/>
    </source>
</evidence>
<dbReference type="KEGG" id="mfc:BRM9_1160"/>
<keyword evidence="7" id="KW-1185">Reference proteome</keyword>
<dbReference type="PANTHER" id="PTHR36565">
    <property type="entry name" value="UPF0332 PROTEIN TM_1000"/>
    <property type="match status" value="1"/>
</dbReference>
<proteinExistence type="inferred from homology"/>